<dbReference type="EMBL" id="CP041730">
    <property type="protein sequence ID" value="QDQ28801.1"/>
    <property type="molecule type" value="Genomic_DNA"/>
</dbReference>
<dbReference type="AlphaFoldDB" id="A0A516SKW2"/>
<dbReference type="OrthoDB" id="2514702at2"/>
<feature type="transmembrane region" description="Helical" evidence="2">
    <location>
        <begin position="51"/>
        <end position="72"/>
    </location>
</feature>
<evidence type="ECO:0000259" key="3">
    <source>
        <dbReference type="Pfam" id="PF02518"/>
    </source>
</evidence>
<organism evidence="5 6">
    <name type="scientific">Chitinimonas arctica</name>
    <dbReference type="NCBI Taxonomy" id="2594795"/>
    <lineage>
        <taxon>Bacteria</taxon>
        <taxon>Pseudomonadati</taxon>
        <taxon>Pseudomonadota</taxon>
        <taxon>Betaproteobacteria</taxon>
        <taxon>Neisseriales</taxon>
        <taxon>Chitinibacteraceae</taxon>
        <taxon>Chitinimonas</taxon>
    </lineage>
</organism>
<keyword evidence="1" id="KW-0175">Coiled coil</keyword>
<name>A0A516SKW2_9NEIS</name>
<proteinExistence type="predicted"/>
<evidence type="ECO:0000313" key="6">
    <source>
        <dbReference type="Proteomes" id="UP000317550"/>
    </source>
</evidence>
<evidence type="ECO:0000313" key="5">
    <source>
        <dbReference type="EMBL" id="QDQ28801.1"/>
    </source>
</evidence>
<dbReference type="InterPro" id="IPR036890">
    <property type="entry name" value="HATPase_C_sf"/>
</dbReference>
<dbReference type="InterPro" id="IPR003594">
    <property type="entry name" value="HATPase_dom"/>
</dbReference>
<dbReference type="GO" id="GO:0000155">
    <property type="term" value="F:phosphorelay sensor kinase activity"/>
    <property type="evidence" value="ECO:0007669"/>
    <property type="project" value="InterPro"/>
</dbReference>
<dbReference type="Proteomes" id="UP000317550">
    <property type="component" value="Chromosome"/>
</dbReference>
<dbReference type="PANTHER" id="PTHR34220:SF9">
    <property type="entry name" value="SIGNAL TRANSDUCTION HISTIDINE KINASE INTERNAL REGION DOMAIN-CONTAINING PROTEIN"/>
    <property type="match status" value="1"/>
</dbReference>
<gene>
    <name evidence="5" type="ORF">FNU76_21965</name>
</gene>
<feature type="transmembrane region" description="Helical" evidence="2">
    <location>
        <begin position="132"/>
        <end position="151"/>
    </location>
</feature>
<evidence type="ECO:0000259" key="4">
    <source>
        <dbReference type="Pfam" id="PF06580"/>
    </source>
</evidence>
<dbReference type="Pfam" id="PF02518">
    <property type="entry name" value="HATPase_c"/>
    <property type="match status" value="1"/>
</dbReference>
<evidence type="ECO:0000256" key="2">
    <source>
        <dbReference type="SAM" id="Phobius"/>
    </source>
</evidence>
<keyword evidence="2" id="KW-0812">Transmembrane</keyword>
<reference evidence="6" key="1">
    <citation type="submission" date="2019-07" db="EMBL/GenBank/DDBJ databases">
        <title>Chitinimonas sp. nov., isolated from Ny-Alesund, arctica soil.</title>
        <authorList>
            <person name="Xu Q."/>
            <person name="Peng F."/>
        </authorList>
    </citation>
    <scope>NUCLEOTIDE SEQUENCE [LARGE SCALE GENOMIC DNA]</scope>
    <source>
        <strain evidence="6">R3-44</strain>
    </source>
</reference>
<accession>A0A516SKW2</accession>
<keyword evidence="6" id="KW-1185">Reference proteome</keyword>
<feature type="coiled-coil region" evidence="1">
    <location>
        <begin position="187"/>
        <end position="219"/>
    </location>
</feature>
<sequence>MEQQVVKPGSWLSRLFLRGDAYGAWMIRSRSSVEQRDVDILDRVTHSPRSLGFALGLVLSVGLLILLCNAIVVDEVALWRVEGRLQSRFSLDWAAPTAADWLRAGILAPVLVWCVLDIWLGYRKYLGKFRYYLLQSVGVALVPTVLAAFVMGSRQGWHSAISVLTMAGFLTVLCTLLLVAAVRLVAHRRQLRRNEEQELLRAEAESERLARRLSEAHLRLLQAQIEPHFLFNTLGAVQQLAEAGAPRASALTASLIHFLRGSMAQMRAEQVGLGEDFILVEAYLRVMQARLGDRLRFALALPQELAGQRIPTMMLLTLVENAIKHGIEPALRGGRIDLQAFASDGQLHVQVSDTGQGVSNQSDGGVGLANIRERLRLQYGDKAELQIPEAQIEGFTATLRLPLE</sequence>
<dbReference type="InterPro" id="IPR050640">
    <property type="entry name" value="Bact_2-comp_sensor_kinase"/>
</dbReference>
<keyword evidence="2" id="KW-1133">Transmembrane helix</keyword>
<feature type="domain" description="Histidine kinase/HSP90-like ATPase" evidence="3">
    <location>
        <begin position="313"/>
        <end position="403"/>
    </location>
</feature>
<protein>
    <submittedName>
        <fullName evidence="5">Uncharacterized protein</fullName>
    </submittedName>
</protein>
<dbReference type="SUPFAM" id="SSF55874">
    <property type="entry name" value="ATPase domain of HSP90 chaperone/DNA topoisomerase II/histidine kinase"/>
    <property type="match status" value="1"/>
</dbReference>
<dbReference type="Gene3D" id="3.30.565.10">
    <property type="entry name" value="Histidine kinase-like ATPase, C-terminal domain"/>
    <property type="match status" value="1"/>
</dbReference>
<feature type="transmembrane region" description="Helical" evidence="2">
    <location>
        <begin position="163"/>
        <end position="186"/>
    </location>
</feature>
<evidence type="ECO:0000256" key="1">
    <source>
        <dbReference type="SAM" id="Coils"/>
    </source>
</evidence>
<dbReference type="KEGG" id="cari:FNU76_21965"/>
<dbReference type="Pfam" id="PF06580">
    <property type="entry name" value="His_kinase"/>
    <property type="match status" value="1"/>
</dbReference>
<keyword evidence="2" id="KW-0472">Membrane</keyword>
<feature type="domain" description="Signal transduction histidine kinase internal region" evidence="4">
    <location>
        <begin position="216"/>
        <end position="295"/>
    </location>
</feature>
<dbReference type="InterPro" id="IPR010559">
    <property type="entry name" value="Sig_transdc_His_kin_internal"/>
</dbReference>
<dbReference type="PANTHER" id="PTHR34220">
    <property type="entry name" value="SENSOR HISTIDINE KINASE YPDA"/>
    <property type="match status" value="1"/>
</dbReference>
<dbReference type="RefSeq" id="WP_144280184.1">
    <property type="nucleotide sequence ID" value="NZ_CP041730.1"/>
</dbReference>
<feature type="transmembrane region" description="Helical" evidence="2">
    <location>
        <begin position="101"/>
        <end position="120"/>
    </location>
</feature>
<dbReference type="GO" id="GO:0016020">
    <property type="term" value="C:membrane"/>
    <property type="evidence" value="ECO:0007669"/>
    <property type="project" value="InterPro"/>
</dbReference>